<gene>
    <name evidence="6" type="ORF">BW247_12610</name>
</gene>
<feature type="transmembrane region" description="Helical" evidence="5">
    <location>
        <begin position="505"/>
        <end position="525"/>
    </location>
</feature>
<dbReference type="STRING" id="1765967.BW247_12610"/>
<dbReference type="OrthoDB" id="9804700at2"/>
<feature type="transmembrane region" description="Helical" evidence="5">
    <location>
        <begin position="354"/>
        <end position="373"/>
    </location>
</feature>
<feature type="transmembrane region" description="Helical" evidence="5">
    <location>
        <begin position="246"/>
        <end position="265"/>
    </location>
</feature>
<dbReference type="RefSeq" id="WP_076837452.1">
    <property type="nucleotide sequence ID" value="NZ_CP019434.1"/>
</dbReference>
<evidence type="ECO:0000256" key="4">
    <source>
        <dbReference type="ARBA" id="ARBA00023136"/>
    </source>
</evidence>
<keyword evidence="7" id="KW-1185">Reference proteome</keyword>
<dbReference type="Proteomes" id="UP000243807">
    <property type="component" value="Chromosome"/>
</dbReference>
<feature type="transmembrane region" description="Helical" evidence="5">
    <location>
        <begin position="444"/>
        <end position="462"/>
    </location>
</feature>
<feature type="transmembrane region" description="Helical" evidence="5">
    <location>
        <begin position="285"/>
        <end position="312"/>
    </location>
</feature>
<dbReference type="GO" id="GO:0016020">
    <property type="term" value="C:membrane"/>
    <property type="evidence" value="ECO:0007669"/>
    <property type="project" value="UniProtKB-SubCell"/>
</dbReference>
<evidence type="ECO:0000313" key="7">
    <source>
        <dbReference type="Proteomes" id="UP000243807"/>
    </source>
</evidence>
<evidence type="ECO:0000313" key="6">
    <source>
        <dbReference type="EMBL" id="APZ43826.1"/>
    </source>
</evidence>
<proteinExistence type="predicted"/>
<feature type="transmembrane region" description="Helical" evidence="5">
    <location>
        <begin position="420"/>
        <end position="438"/>
    </location>
</feature>
<feature type="transmembrane region" description="Helical" evidence="5">
    <location>
        <begin position="379"/>
        <end position="399"/>
    </location>
</feature>
<evidence type="ECO:0000256" key="1">
    <source>
        <dbReference type="ARBA" id="ARBA00004141"/>
    </source>
</evidence>
<dbReference type="AlphaFoldDB" id="A0A1P8UJ08"/>
<feature type="transmembrane region" description="Helical" evidence="5">
    <location>
        <begin position="177"/>
        <end position="194"/>
    </location>
</feature>
<evidence type="ECO:0000256" key="2">
    <source>
        <dbReference type="ARBA" id="ARBA00022692"/>
    </source>
</evidence>
<dbReference type="InterPro" id="IPR052962">
    <property type="entry name" value="AA_Transporter_AGT"/>
</dbReference>
<organism evidence="6 7">
    <name type="scientific">Acidihalobacter ferrooxydans</name>
    <dbReference type="NCBI Taxonomy" id="1765967"/>
    <lineage>
        <taxon>Bacteria</taxon>
        <taxon>Pseudomonadati</taxon>
        <taxon>Pseudomonadota</taxon>
        <taxon>Gammaproteobacteria</taxon>
        <taxon>Chromatiales</taxon>
        <taxon>Ectothiorhodospiraceae</taxon>
        <taxon>Acidihalobacter</taxon>
    </lineage>
</organism>
<comment type="subcellular location">
    <subcellularLocation>
        <location evidence="1">Membrane</location>
        <topology evidence="1">Multi-pass membrane protein</topology>
    </subcellularLocation>
</comment>
<evidence type="ECO:0000256" key="3">
    <source>
        <dbReference type="ARBA" id="ARBA00022989"/>
    </source>
</evidence>
<feature type="transmembrane region" description="Helical" evidence="5">
    <location>
        <begin position="100"/>
        <end position="128"/>
    </location>
</feature>
<sequence>MSSTASDAASATRVRPAGGKLRRDAGIIGLLFASLGGMIGSGWLFGPLQAAKIAGPASMVSWVIGGIAILLLAFVYAELATAFPRSGAVVSFPKLSHGNLMALVMSWVVFLGYVSVAPVEVMAVLSYANNYIHGFVNPKTGILTALGFWVSFAMLGFFVLLNSFGIRWLLRINSTLVWWKLAIPTLTVIALLIAAHHGANLTSHGFAPAGAEGILSAVATSGIVFNFLGFRQAVELAGETSNPQKYIPIAVIGSVILALILYLALEVAMVFSVAPGDIAHGWANLHFAGIAGPFAGLATLLGLGWLAMLLYIDAVVSPGGTAIIYSTTTSRVVYATGEEGLMTPLFSRVIGPGVPWVALIVTFLFGVFFFFPFPSWQKLVGYISSVSVLSYGIGPVVLLTLRKTLPVEQHGRPFVMRAPWVIAPIAFIVSNFIIYWSGAETDNFLFGMLAVFFVIYIVYEGFKVRSLAHLRWRGAWWLLPYFFGMWLITRLGPANLTGGDGLLPFPWGMVVIAIFSLFIIALAVNSGLPDPEEARLALQAGEPPNIQAR</sequence>
<dbReference type="InterPro" id="IPR002293">
    <property type="entry name" value="AA/rel_permease1"/>
</dbReference>
<dbReference type="GO" id="GO:0022857">
    <property type="term" value="F:transmembrane transporter activity"/>
    <property type="evidence" value="ECO:0007669"/>
    <property type="project" value="InterPro"/>
</dbReference>
<protein>
    <submittedName>
        <fullName evidence="6">Amino acid permease</fullName>
    </submittedName>
</protein>
<evidence type="ECO:0000256" key="5">
    <source>
        <dbReference type="SAM" id="Phobius"/>
    </source>
</evidence>
<dbReference type="PIRSF" id="PIRSF006060">
    <property type="entry name" value="AA_transporter"/>
    <property type="match status" value="1"/>
</dbReference>
<dbReference type="KEGG" id="afy:BW247_12610"/>
<dbReference type="PANTHER" id="PTHR47547:SF1">
    <property type="entry name" value="ASPARTATE-PROTON SYMPORTER"/>
    <property type="match status" value="1"/>
</dbReference>
<dbReference type="PANTHER" id="PTHR47547">
    <property type="match status" value="1"/>
</dbReference>
<keyword evidence="3 5" id="KW-1133">Transmembrane helix</keyword>
<reference evidence="6 7" key="1">
    <citation type="submission" date="2017-01" db="EMBL/GenBank/DDBJ databases">
        <title>Draft sequence of Acidihalobacter ferrooxidans strain DSM 14175 (strain V8).</title>
        <authorList>
            <person name="Khaleque H.N."/>
            <person name="Ramsay J.P."/>
            <person name="Murphy R.J.T."/>
            <person name="Kaksonen A.H."/>
            <person name="Boxall N.J."/>
            <person name="Watkin E.L.J."/>
        </authorList>
    </citation>
    <scope>NUCLEOTIDE SEQUENCE [LARGE SCALE GENOMIC DNA]</scope>
    <source>
        <strain evidence="6 7">V8</strain>
    </source>
</reference>
<feature type="transmembrane region" description="Helical" evidence="5">
    <location>
        <begin position="474"/>
        <end position="493"/>
    </location>
</feature>
<dbReference type="Pfam" id="PF13520">
    <property type="entry name" value="AA_permease_2"/>
    <property type="match status" value="1"/>
</dbReference>
<feature type="transmembrane region" description="Helical" evidence="5">
    <location>
        <begin position="148"/>
        <end position="170"/>
    </location>
</feature>
<feature type="transmembrane region" description="Helical" evidence="5">
    <location>
        <begin position="214"/>
        <end position="234"/>
    </location>
</feature>
<dbReference type="Gene3D" id="1.20.1740.10">
    <property type="entry name" value="Amino acid/polyamine transporter I"/>
    <property type="match status" value="1"/>
</dbReference>
<feature type="transmembrane region" description="Helical" evidence="5">
    <location>
        <begin position="57"/>
        <end position="79"/>
    </location>
</feature>
<feature type="transmembrane region" description="Helical" evidence="5">
    <location>
        <begin position="25"/>
        <end position="45"/>
    </location>
</feature>
<dbReference type="EMBL" id="CP019434">
    <property type="protein sequence ID" value="APZ43826.1"/>
    <property type="molecule type" value="Genomic_DNA"/>
</dbReference>
<keyword evidence="2 5" id="KW-0812">Transmembrane</keyword>
<name>A0A1P8UJ08_9GAMM</name>
<keyword evidence="4 5" id="KW-0472">Membrane</keyword>
<accession>A0A1P8UJ08</accession>